<organism evidence="8 9">
    <name type="scientific">Triparma columacea</name>
    <dbReference type="NCBI Taxonomy" id="722753"/>
    <lineage>
        <taxon>Eukaryota</taxon>
        <taxon>Sar</taxon>
        <taxon>Stramenopiles</taxon>
        <taxon>Ochrophyta</taxon>
        <taxon>Bolidophyceae</taxon>
        <taxon>Parmales</taxon>
        <taxon>Triparmaceae</taxon>
        <taxon>Triparma</taxon>
    </lineage>
</organism>
<dbReference type="EC" id="2.3.1.1" evidence="3"/>
<dbReference type="InterPro" id="IPR000182">
    <property type="entry name" value="GNAT_dom"/>
</dbReference>
<dbReference type="GO" id="GO:0005737">
    <property type="term" value="C:cytoplasm"/>
    <property type="evidence" value="ECO:0007669"/>
    <property type="project" value="InterPro"/>
</dbReference>
<dbReference type="Pfam" id="PF00696">
    <property type="entry name" value="AA_kinase"/>
    <property type="match status" value="1"/>
</dbReference>
<evidence type="ECO:0000259" key="7">
    <source>
        <dbReference type="PROSITE" id="PS51186"/>
    </source>
</evidence>
<keyword evidence="5" id="KW-0012">Acyltransferase</keyword>
<dbReference type="PIRSF" id="PIRSF000423">
    <property type="entry name" value="ArgA"/>
    <property type="match status" value="1"/>
</dbReference>
<dbReference type="InterPro" id="IPR010167">
    <property type="entry name" value="NH2A_AcTrfase"/>
</dbReference>
<dbReference type="OrthoDB" id="438291at2759"/>
<dbReference type="Gene3D" id="3.40.630.30">
    <property type="match status" value="1"/>
</dbReference>
<feature type="domain" description="N-acetyltransferase" evidence="7">
    <location>
        <begin position="343"/>
        <end position="488"/>
    </location>
</feature>
<sequence>MIRGAGGYISRHRDSVVVIHIPGDLVSKPQVDLDGGSDYWRNNAGDGGGSDIALANVCDDVALAWLLGVRVVIVVSCTPQVTERLERRCQFLGLDMPESVMGVRVTDEDTLKVVKESAGYVRCEVERYLARALRDKKRRGLREGNNEEIMRGGNVVGGNFWQATPLGVRDGVDYVFSGRVRSVEEGRIRKSLDEGDIVLLTSLGSSPSGEMFSVASEGLASKVAASLKCDKIVYYLSSPFTLVREAEDGKGGEEKIVQSLRLGEAKEWLEGEGVKVEDWRVNLPSSNDNLVKKEFLRKASWGLSSLGAGVKRCHLISPVDGALIQELYTRDGSGTLITRDLYDGIRRAQVEDIGAIIDLITPLVRAGNLVQRSREVVEKDISSYFVYSRDDLVVACGQVKKWDNFAEVGCLVVHPDYQKDGRGNAMLGYLERFSLQSGVSNIFLLSTVTMGWFLDRGFKEVPFESLPESKREKVDKSRGSKVYLKTINGERDLDADELMWDT</sequence>
<dbReference type="Pfam" id="PF13508">
    <property type="entry name" value="Acetyltransf_7"/>
    <property type="match status" value="1"/>
</dbReference>
<evidence type="ECO:0000256" key="4">
    <source>
        <dbReference type="ARBA" id="ARBA00022679"/>
    </source>
</evidence>
<accession>A0A9W7GM22</accession>
<comment type="pathway">
    <text evidence="1">Amino-acid biosynthesis; L-arginine biosynthesis; N(2)-acetyl-L-ornithine from L-glutamate: step 1/4.</text>
</comment>
<gene>
    <name evidence="8" type="ORF">TrCOL_g5666</name>
</gene>
<dbReference type="EMBL" id="BRYA01000334">
    <property type="protein sequence ID" value="GMI47211.1"/>
    <property type="molecule type" value="Genomic_DNA"/>
</dbReference>
<dbReference type="PANTHER" id="PTHR30602:SF12">
    <property type="entry name" value="AMINO-ACID ACETYLTRANSFERASE NAGS1, CHLOROPLASTIC-RELATED"/>
    <property type="match status" value="1"/>
</dbReference>
<dbReference type="Proteomes" id="UP001165065">
    <property type="component" value="Unassembled WGS sequence"/>
</dbReference>
<protein>
    <recommendedName>
        <fullName evidence="3">amino-acid N-acetyltransferase</fullName>
        <ecNumber evidence="3">2.3.1.1</ecNumber>
    </recommendedName>
</protein>
<proteinExistence type="inferred from homology"/>
<comment type="catalytic activity">
    <reaction evidence="6">
        <text>L-glutamate + acetyl-CoA = N-acetyl-L-glutamate + CoA + H(+)</text>
        <dbReference type="Rhea" id="RHEA:24292"/>
        <dbReference type="ChEBI" id="CHEBI:15378"/>
        <dbReference type="ChEBI" id="CHEBI:29985"/>
        <dbReference type="ChEBI" id="CHEBI:44337"/>
        <dbReference type="ChEBI" id="CHEBI:57287"/>
        <dbReference type="ChEBI" id="CHEBI:57288"/>
        <dbReference type="EC" id="2.3.1.1"/>
    </reaction>
</comment>
<dbReference type="InterPro" id="IPR036393">
    <property type="entry name" value="AceGlu_kinase-like_sf"/>
</dbReference>
<comment type="similarity">
    <text evidence="2">Belongs to the acetyltransferase family. ArgA subfamily.</text>
</comment>
<name>A0A9W7GM22_9STRA</name>
<keyword evidence="4" id="KW-0808">Transferase</keyword>
<dbReference type="AlphaFoldDB" id="A0A9W7GM22"/>
<dbReference type="PANTHER" id="PTHR30602">
    <property type="entry name" value="AMINO-ACID ACETYLTRANSFERASE"/>
    <property type="match status" value="1"/>
</dbReference>
<dbReference type="GO" id="GO:0004042">
    <property type="term" value="F:L-glutamate N-acetyltransferase activity"/>
    <property type="evidence" value="ECO:0007669"/>
    <property type="project" value="InterPro"/>
</dbReference>
<dbReference type="InterPro" id="IPR001048">
    <property type="entry name" value="Asp/Glu/Uridylate_kinase"/>
</dbReference>
<dbReference type="SUPFAM" id="SSF53633">
    <property type="entry name" value="Carbamate kinase-like"/>
    <property type="match status" value="1"/>
</dbReference>
<dbReference type="CDD" id="cd04301">
    <property type="entry name" value="NAT_SF"/>
    <property type="match status" value="1"/>
</dbReference>
<dbReference type="Gene3D" id="3.40.1160.10">
    <property type="entry name" value="Acetylglutamate kinase-like"/>
    <property type="match status" value="1"/>
</dbReference>
<comment type="caution">
    <text evidence="8">The sequence shown here is derived from an EMBL/GenBank/DDBJ whole genome shotgun (WGS) entry which is preliminary data.</text>
</comment>
<reference evidence="9" key="1">
    <citation type="journal article" date="2023" name="Commun. Biol.">
        <title>Genome analysis of Parmales, the sister group of diatoms, reveals the evolutionary specialization of diatoms from phago-mixotrophs to photoautotrophs.</title>
        <authorList>
            <person name="Ban H."/>
            <person name="Sato S."/>
            <person name="Yoshikawa S."/>
            <person name="Yamada K."/>
            <person name="Nakamura Y."/>
            <person name="Ichinomiya M."/>
            <person name="Sato N."/>
            <person name="Blanc-Mathieu R."/>
            <person name="Endo H."/>
            <person name="Kuwata A."/>
            <person name="Ogata H."/>
        </authorList>
    </citation>
    <scope>NUCLEOTIDE SEQUENCE [LARGE SCALE GENOMIC DNA]</scope>
</reference>
<dbReference type="InterPro" id="IPR016181">
    <property type="entry name" value="Acyl_CoA_acyltransferase"/>
</dbReference>
<evidence type="ECO:0000313" key="8">
    <source>
        <dbReference type="EMBL" id="GMI47211.1"/>
    </source>
</evidence>
<dbReference type="PROSITE" id="PS51186">
    <property type="entry name" value="GNAT"/>
    <property type="match status" value="1"/>
</dbReference>
<dbReference type="GO" id="GO:0006526">
    <property type="term" value="P:L-arginine biosynthetic process"/>
    <property type="evidence" value="ECO:0007669"/>
    <property type="project" value="InterPro"/>
</dbReference>
<evidence type="ECO:0000313" key="9">
    <source>
        <dbReference type="Proteomes" id="UP001165065"/>
    </source>
</evidence>
<dbReference type="SUPFAM" id="SSF55729">
    <property type="entry name" value="Acyl-CoA N-acyltransferases (Nat)"/>
    <property type="match status" value="1"/>
</dbReference>
<keyword evidence="9" id="KW-1185">Reference proteome</keyword>
<evidence type="ECO:0000256" key="2">
    <source>
        <dbReference type="ARBA" id="ARBA00009145"/>
    </source>
</evidence>
<evidence type="ECO:0000256" key="5">
    <source>
        <dbReference type="ARBA" id="ARBA00023315"/>
    </source>
</evidence>
<evidence type="ECO:0000256" key="6">
    <source>
        <dbReference type="ARBA" id="ARBA00048372"/>
    </source>
</evidence>
<dbReference type="NCBIfam" id="TIGR01890">
    <property type="entry name" value="N-Ac-Glu-synth"/>
    <property type="match status" value="1"/>
</dbReference>
<evidence type="ECO:0000256" key="3">
    <source>
        <dbReference type="ARBA" id="ARBA00012697"/>
    </source>
</evidence>
<dbReference type="HAMAP" id="MF_01105">
    <property type="entry name" value="N_acetyl_glu_synth"/>
    <property type="match status" value="1"/>
</dbReference>
<evidence type="ECO:0000256" key="1">
    <source>
        <dbReference type="ARBA" id="ARBA00004925"/>
    </source>
</evidence>